<dbReference type="RefSeq" id="WP_377820942.1">
    <property type="nucleotide sequence ID" value="NZ_JBHSWJ010000002.1"/>
</dbReference>
<dbReference type="EMBL" id="JBHSWJ010000002">
    <property type="protein sequence ID" value="MFC6713294.1"/>
    <property type="molecule type" value="Genomic_DNA"/>
</dbReference>
<sequence>MILPAVDLPANFWFPLGYIRVVENDLVALEPWWIIDGKAMMDRWDGLKRRYPHRNVLPFALRQDNDDIACWDFNLGNEVVVIIHDYAQPGYEQRGEYPTFYDWFRSAIEEFIFFGEPLPTQSA</sequence>
<evidence type="ECO:0008006" key="3">
    <source>
        <dbReference type="Google" id="ProtNLM"/>
    </source>
</evidence>
<dbReference type="Proteomes" id="UP001596356">
    <property type="component" value="Unassembled WGS sequence"/>
</dbReference>
<proteinExistence type="predicted"/>
<reference evidence="2" key="1">
    <citation type="journal article" date="2019" name="Int. J. Syst. Evol. Microbiol.">
        <title>The Global Catalogue of Microorganisms (GCM) 10K type strain sequencing project: providing services to taxonomists for standard genome sequencing and annotation.</title>
        <authorList>
            <consortium name="The Broad Institute Genomics Platform"/>
            <consortium name="The Broad Institute Genome Sequencing Center for Infectious Disease"/>
            <person name="Wu L."/>
            <person name="Ma J."/>
        </authorList>
    </citation>
    <scope>NUCLEOTIDE SEQUENCE [LARGE SCALE GENOMIC DNA]</scope>
    <source>
        <strain evidence="2">NBRC 106593</strain>
    </source>
</reference>
<protein>
    <recommendedName>
        <fullName evidence="3">SMI1/KNR4 family protein</fullName>
    </recommendedName>
</protein>
<organism evidence="1 2">
    <name type="scientific">Branchiibius cervicis</name>
    <dbReference type="NCBI Taxonomy" id="908252"/>
    <lineage>
        <taxon>Bacteria</taxon>
        <taxon>Bacillati</taxon>
        <taxon>Actinomycetota</taxon>
        <taxon>Actinomycetes</taxon>
        <taxon>Micrococcales</taxon>
        <taxon>Dermacoccaceae</taxon>
        <taxon>Branchiibius</taxon>
    </lineage>
</organism>
<keyword evidence="2" id="KW-1185">Reference proteome</keyword>
<comment type="caution">
    <text evidence="1">The sequence shown here is derived from an EMBL/GenBank/DDBJ whole genome shotgun (WGS) entry which is preliminary data.</text>
</comment>
<dbReference type="SUPFAM" id="SSF160631">
    <property type="entry name" value="SMI1/KNR4-like"/>
    <property type="match status" value="1"/>
</dbReference>
<dbReference type="InterPro" id="IPR037883">
    <property type="entry name" value="Knr4/Smi1-like_sf"/>
</dbReference>
<name>A0ABW2AQT6_9MICO</name>
<evidence type="ECO:0000313" key="1">
    <source>
        <dbReference type="EMBL" id="MFC6713294.1"/>
    </source>
</evidence>
<gene>
    <name evidence="1" type="ORF">ACFQBT_05305</name>
</gene>
<accession>A0ABW2AQT6</accession>
<evidence type="ECO:0000313" key="2">
    <source>
        <dbReference type="Proteomes" id="UP001596356"/>
    </source>
</evidence>